<name>A0ACB9T432_HOLOL</name>
<reference evidence="1" key="1">
    <citation type="submission" date="2022-04" db="EMBL/GenBank/DDBJ databases">
        <title>Chromosome-scale genome assembly of Holotrichia oblita Faldermann.</title>
        <authorList>
            <person name="Rongchong L."/>
        </authorList>
    </citation>
    <scope>NUCLEOTIDE SEQUENCE</scope>
    <source>
        <strain evidence="1">81SQS9</strain>
    </source>
</reference>
<accession>A0ACB9T432</accession>
<evidence type="ECO:0000313" key="1">
    <source>
        <dbReference type="EMBL" id="KAI4461572.1"/>
    </source>
</evidence>
<dbReference type="Proteomes" id="UP001056778">
    <property type="component" value="Chromosome 5"/>
</dbReference>
<evidence type="ECO:0000313" key="2">
    <source>
        <dbReference type="Proteomes" id="UP001056778"/>
    </source>
</evidence>
<organism evidence="1 2">
    <name type="scientific">Holotrichia oblita</name>
    <name type="common">Chafer beetle</name>
    <dbReference type="NCBI Taxonomy" id="644536"/>
    <lineage>
        <taxon>Eukaryota</taxon>
        <taxon>Metazoa</taxon>
        <taxon>Ecdysozoa</taxon>
        <taxon>Arthropoda</taxon>
        <taxon>Hexapoda</taxon>
        <taxon>Insecta</taxon>
        <taxon>Pterygota</taxon>
        <taxon>Neoptera</taxon>
        <taxon>Endopterygota</taxon>
        <taxon>Coleoptera</taxon>
        <taxon>Polyphaga</taxon>
        <taxon>Scarabaeiformia</taxon>
        <taxon>Scarabaeidae</taxon>
        <taxon>Melolonthinae</taxon>
        <taxon>Holotrichia</taxon>
    </lineage>
</organism>
<proteinExistence type="predicted"/>
<gene>
    <name evidence="1" type="ORF">MML48_5g00016384</name>
</gene>
<keyword evidence="2" id="KW-1185">Reference proteome</keyword>
<sequence>MNAMLSEAISNKLDHIEIFLETHDHPVHALAITEHWLDSNKLPFIRIDGYVMASCYVRTNKIHGGPCLFVQNDILFIERIDLKERSAETMIECSAVEIPNENLIFTNLYRPPSGNVATFFDVFVDIMTSATEKKHKYSIVVTGDFNNDFQNKELATTKEFHDIVMSQRHA</sequence>
<dbReference type="EMBL" id="CM043019">
    <property type="protein sequence ID" value="KAI4461572.1"/>
    <property type="molecule type" value="Genomic_DNA"/>
</dbReference>
<comment type="caution">
    <text evidence="1">The sequence shown here is derived from an EMBL/GenBank/DDBJ whole genome shotgun (WGS) entry which is preliminary data.</text>
</comment>
<protein>
    <submittedName>
        <fullName evidence="1">Uncharacterized protein</fullName>
    </submittedName>
</protein>